<keyword evidence="2" id="KW-1185">Reference proteome</keyword>
<organism evidence="1 2">
    <name type="scientific">Hygrophoropsis aurantiaca</name>
    <dbReference type="NCBI Taxonomy" id="72124"/>
    <lineage>
        <taxon>Eukaryota</taxon>
        <taxon>Fungi</taxon>
        <taxon>Dikarya</taxon>
        <taxon>Basidiomycota</taxon>
        <taxon>Agaricomycotina</taxon>
        <taxon>Agaricomycetes</taxon>
        <taxon>Agaricomycetidae</taxon>
        <taxon>Boletales</taxon>
        <taxon>Coniophorineae</taxon>
        <taxon>Hygrophoropsidaceae</taxon>
        <taxon>Hygrophoropsis</taxon>
    </lineage>
</organism>
<dbReference type="Proteomes" id="UP000790377">
    <property type="component" value="Unassembled WGS sequence"/>
</dbReference>
<accession>A0ACB8A5G7</accession>
<dbReference type="EMBL" id="MU267801">
    <property type="protein sequence ID" value="KAH7908739.1"/>
    <property type="molecule type" value="Genomic_DNA"/>
</dbReference>
<protein>
    <submittedName>
        <fullName evidence="1">Uncharacterized protein</fullName>
    </submittedName>
</protein>
<gene>
    <name evidence="1" type="ORF">BJ138DRAFT_1115583</name>
</gene>
<reference evidence="1" key="1">
    <citation type="journal article" date="2021" name="New Phytol.">
        <title>Evolutionary innovations through gain and loss of genes in the ectomycorrhizal Boletales.</title>
        <authorList>
            <person name="Wu G."/>
            <person name="Miyauchi S."/>
            <person name="Morin E."/>
            <person name="Kuo A."/>
            <person name="Drula E."/>
            <person name="Varga T."/>
            <person name="Kohler A."/>
            <person name="Feng B."/>
            <person name="Cao Y."/>
            <person name="Lipzen A."/>
            <person name="Daum C."/>
            <person name="Hundley H."/>
            <person name="Pangilinan J."/>
            <person name="Johnson J."/>
            <person name="Barry K."/>
            <person name="LaButti K."/>
            <person name="Ng V."/>
            <person name="Ahrendt S."/>
            <person name="Min B."/>
            <person name="Choi I.G."/>
            <person name="Park H."/>
            <person name="Plett J.M."/>
            <person name="Magnuson J."/>
            <person name="Spatafora J.W."/>
            <person name="Nagy L.G."/>
            <person name="Henrissat B."/>
            <person name="Grigoriev I.V."/>
            <person name="Yang Z.L."/>
            <person name="Xu J."/>
            <person name="Martin F.M."/>
        </authorList>
    </citation>
    <scope>NUCLEOTIDE SEQUENCE</scope>
    <source>
        <strain evidence="1">ATCC 28755</strain>
    </source>
</reference>
<sequence>MERIKESWDSNSVTTVFRVSHKKGRPVGCEVTGARVFTDDCGLGWNFGIAYDTQQPEIDIFFHFTEDKWLASYGTSISLLTALPNDTNKGTSEKHYAERLTIPTPDEEHLISLDPSDIISNPRISFKVTFRAGVDMIGLLKKRSSLNLTTSAISPAIQAVLQRALITGMYFDTKFVTRSGRTSSYPTNPIYAHSAVLDAVHPAFIRLCSNSSTPDQAPIDDTDKDSYRGFECDISFDEYDSDSDFDPIEVNDEPDAGADASIESAINNYQSPNATLGESSHVCYPTQNAVRTVRIHGVAEKTLKALIYHCYTAEILFRPLRSSAAEKTKDEVVLPDRFHCSPKSMYRLADKIGADELKKLSLESIRSSLSKHNILDEVFSHFTSRYPEVLNMELELLAKNIREPEVVQALPGKMKTIASGALPHSDEILAKAFIQRMI</sequence>
<comment type="caution">
    <text evidence="1">The sequence shown here is derived from an EMBL/GenBank/DDBJ whole genome shotgun (WGS) entry which is preliminary data.</text>
</comment>
<proteinExistence type="predicted"/>
<evidence type="ECO:0000313" key="1">
    <source>
        <dbReference type="EMBL" id="KAH7908739.1"/>
    </source>
</evidence>
<name>A0ACB8A5G7_9AGAM</name>
<evidence type="ECO:0000313" key="2">
    <source>
        <dbReference type="Proteomes" id="UP000790377"/>
    </source>
</evidence>